<evidence type="ECO:0000313" key="16">
    <source>
        <dbReference type="Proteomes" id="UP000502823"/>
    </source>
</evidence>
<feature type="compositionally biased region" description="Polar residues" evidence="10">
    <location>
        <begin position="1766"/>
        <end position="1790"/>
    </location>
</feature>
<evidence type="ECO:0000256" key="5">
    <source>
        <dbReference type="ARBA" id="ARBA00023136"/>
    </source>
</evidence>
<feature type="region of interest" description="Disordered" evidence="10">
    <location>
        <begin position="1167"/>
        <end position="1247"/>
    </location>
</feature>
<sequence>GGGHIHDLTIGYDINGKDYVLDLHLNRELVPKSYFERYQHNGQHVVNKPTGKDVELCQYQGKLRGIHNSWAAISTCHGLSSWMQQTVQTVDLISIILIRYSGTPHHILDNQEFNRILRYKRNTNVIRGPYNANRQSRYVELVLVVDNKEYKELGESREKVNHHCKEIANIINALYVPLNIFIALVGVVVWTEYDEISLSSNGDTTLTNFLHYRRERLVKEHPNDNAQLLTRMQFEGGVVGKALKGPICTFEFSGGVSMDHSNVVGLVATTVAHEMGHNFGMEHDTNECQCPSDRCIMAPSSSSMSPTQWSSCSLEYLALAFEHGMDYCLRNKPQSLFDSPVCGNGFVEAGEQCDCGMKGHCDNPCCNASTCMLYANASCATGECCDLKTCRPKTAGSTCRSADHECDLPEYCTGQSEYCPDDVFKMDGELCDRGKAFCYQGSCRTHSDQCRLLWGPSGKSSDMQCYQMNTKGTRHGNCGYNRLNQSYIKCNDENIYCGMLHCRHLNERLEFGMESVAILSHSFINSGGSIIPCRTAIVDLGLNEVDPGLAPDGAKCGEGKMCVNQKCMAVGSLRQQAGAAVCPQDCNGNGVCNSRGHCHCSVGYAPPLCDYPGTGGSEDSGPASDPNARHDVMTALYVIFLGIVPCVALVAIFMYYTRRNIKYWWKKSGSHSAQNVHSPSNKPADKKPPPPTRRISHGNSVAHRGSSNMANGVRGLQISNPLPADGSTGSDNAHMSLLPKSDGNSDLNTTFKPSSSASTDGSTASLHNNFFGQFKGFSITPLPSNNSSPSKFPSMPSRSQPAPGSLTTSVPSVHVKSPKSSNNLAQTNNTLGIAELSSTTVSSAISSMNTTATSITPAVPPANLPSATARPFISNPVLDATTCTAKELISSIPSVPSRPAPDIPTNSAKASGSTAFSGSSSKPTRPLSSPNSLAVGAFPSQPLEDKKTKESGSSYPTLTRLASFMMRQNSAGVARSQSQNRGSAQSNEKIKGKDKNKIMGSGTNSLPRIHHHGIKANKLQIDKETLRNLQISNPIPQQDIDIPQNVMPVRPAPSPPSPPPSSDSCKQVVMRAQSLRDKGPLTQRPSIPTFGSMRQPSGSKRPTSIPAGARPTSPPPPRPPPPPSKSEELTTGIIGLPGYQNPPTVNPMEYSYDDCLNLLSQASAPLANIDEESSPNSADNIYAVIEESPPGSGRKKIGQSFSPPSEYAAPVPPKLSTASDNHSLNSKSEYTSPSFNEYKSPKPVENSISAGSLESVGLLSEIVNEIQARNMESIYSTSTLGRKQDTKVNASDIDDVSSTITATDSSVAGSASPQLSRDKSSALASSNSSLGTYVNANIYHPGASVYSNLSTQTNPASSPQLPSVNSSSSSSSSSSGYLSPKPQTTTQSPVVKNAPNTSMSKDFSTFRSPLQTTDISTTPRTAVAATSVTKLASVDIKKMPSVASPQASTLPDDVSTYKPYSSTLQRSLGPLAASFRGSSSLTTSSILKDSNTNNLSTEISKQAISQNAVPAVPNRNTVTKVASGSPSAAISPDVSRNDKNTTSVTAKPSNTTSSTSAPPSQPARPSLHHTPTPPSLSARASVLGNTGSAKPGSSTAKAPLTATVNSSALHRGKALSAGVRGDSSPASNSPDVVSSCSLGGSGNSGKSPDVVGDGKVDTKISPKSPDVIVANTTVKPLPNLPTRSTVPSGINKSASAVGSGATKSTVGTGSRMTSAHSSFKGSQAMKQPQLTPKPSVSRSGASTATGSISQQDKTRAGAAGLKDASSKVTGSGRGTTVTKSASDVTGSGNKSMPAAARAAASKLSHVASLQQKFETVAASEKGGATVGRTSSSAASKMRAASSGVGSKAATVELSTGRNAGFKK</sequence>
<dbReference type="FunFam" id="4.10.70.10:FF:000001">
    <property type="entry name" value="Disintegrin and metalloproteinase domain-containing protein 22"/>
    <property type="match status" value="1"/>
</dbReference>
<feature type="region of interest" description="Disordered" evidence="10">
    <location>
        <begin position="1034"/>
        <end position="1146"/>
    </location>
</feature>
<feature type="transmembrane region" description="Helical" evidence="11">
    <location>
        <begin position="167"/>
        <end position="190"/>
    </location>
</feature>
<feature type="compositionally biased region" description="Polar residues" evidence="10">
    <location>
        <begin position="742"/>
        <end position="753"/>
    </location>
</feature>
<comment type="subcellular location">
    <subcellularLocation>
        <location evidence="1">Membrane</location>
        <topology evidence="1">Single-pass membrane protein</topology>
    </subcellularLocation>
</comment>
<dbReference type="InterPro" id="IPR034027">
    <property type="entry name" value="Reprolysin_adamalysin"/>
</dbReference>
<feature type="domain" description="Peptidase M12B" evidence="14">
    <location>
        <begin position="137"/>
        <end position="333"/>
    </location>
</feature>
<feature type="compositionally biased region" description="Low complexity" evidence="10">
    <location>
        <begin position="781"/>
        <end position="799"/>
    </location>
</feature>
<keyword evidence="8" id="KW-0245">EGF-like domain</keyword>
<dbReference type="InterPro" id="IPR001762">
    <property type="entry name" value="Disintegrin_dom"/>
</dbReference>
<dbReference type="SUPFAM" id="SSF57552">
    <property type="entry name" value="Blood coagulation inhibitor (disintegrin)"/>
    <property type="match status" value="1"/>
</dbReference>
<feature type="compositionally biased region" description="Low complexity" evidence="10">
    <location>
        <begin position="907"/>
        <end position="922"/>
    </location>
</feature>
<dbReference type="EMBL" id="BLKM01000501">
    <property type="protein sequence ID" value="GFG34628.1"/>
    <property type="molecule type" value="Genomic_DNA"/>
</dbReference>
<feature type="binding site" evidence="9">
    <location>
        <position position="273"/>
    </location>
    <ligand>
        <name>Zn(2+)</name>
        <dbReference type="ChEBI" id="CHEBI:29105"/>
        <note>catalytic</note>
    </ligand>
</feature>
<dbReference type="FunFam" id="3.40.390.10:FF:000002">
    <property type="entry name" value="Disintegrin and metalloproteinase domain-containing protein 22"/>
    <property type="match status" value="1"/>
</dbReference>
<feature type="domain" description="EGF-like" evidence="12">
    <location>
        <begin position="578"/>
        <end position="610"/>
    </location>
</feature>
<reference evidence="16" key="1">
    <citation type="submission" date="2020-01" db="EMBL/GenBank/DDBJ databases">
        <title>Draft genome sequence of the Termite Coptotermes fromosanus.</title>
        <authorList>
            <person name="Itakura S."/>
            <person name="Yosikawa Y."/>
            <person name="Umezawa K."/>
        </authorList>
    </citation>
    <scope>NUCLEOTIDE SEQUENCE [LARGE SCALE GENOMIC DNA]</scope>
</reference>
<feature type="compositionally biased region" description="Low complexity" evidence="10">
    <location>
        <begin position="1830"/>
        <end position="1842"/>
    </location>
</feature>
<feature type="compositionally biased region" description="Low complexity" evidence="10">
    <location>
        <begin position="809"/>
        <end position="821"/>
    </location>
</feature>
<evidence type="ECO:0000259" key="13">
    <source>
        <dbReference type="PROSITE" id="PS50214"/>
    </source>
</evidence>
<feature type="domain" description="Disintegrin" evidence="13">
    <location>
        <begin position="339"/>
        <end position="427"/>
    </location>
</feature>
<dbReference type="PROSITE" id="PS50026">
    <property type="entry name" value="EGF_3"/>
    <property type="match status" value="1"/>
</dbReference>
<dbReference type="Pfam" id="PF08516">
    <property type="entry name" value="ADAM_CR"/>
    <property type="match status" value="1"/>
</dbReference>
<evidence type="ECO:0000256" key="6">
    <source>
        <dbReference type="ARBA" id="ARBA00023157"/>
    </source>
</evidence>
<feature type="compositionally biased region" description="Polar residues" evidence="10">
    <location>
        <begin position="1583"/>
        <end position="1600"/>
    </location>
</feature>
<proteinExistence type="predicted"/>
<feature type="binding site" evidence="9">
    <location>
        <position position="283"/>
    </location>
    <ligand>
        <name>Zn(2+)</name>
        <dbReference type="ChEBI" id="CHEBI:29105"/>
        <note>catalytic</note>
    </ligand>
</feature>
<dbReference type="PANTHER" id="PTHR11905">
    <property type="entry name" value="ADAM A DISINTEGRIN AND METALLOPROTEASE DOMAIN"/>
    <property type="match status" value="1"/>
</dbReference>
<keyword evidence="4" id="KW-0645">Protease</keyword>
<dbReference type="Proteomes" id="UP000502823">
    <property type="component" value="Unassembled WGS sequence"/>
</dbReference>
<feature type="disulfide bond" evidence="8">
    <location>
        <begin position="582"/>
        <end position="592"/>
    </location>
</feature>
<feature type="region of interest" description="Disordered" evidence="10">
    <location>
        <begin position="781"/>
        <end position="825"/>
    </location>
</feature>
<feature type="region of interest" description="Disordered" evidence="10">
    <location>
        <begin position="1675"/>
        <end position="1863"/>
    </location>
</feature>
<evidence type="ECO:0000256" key="1">
    <source>
        <dbReference type="ARBA" id="ARBA00004167"/>
    </source>
</evidence>
<evidence type="ECO:0000256" key="9">
    <source>
        <dbReference type="PROSITE-ProRule" id="PRU00276"/>
    </source>
</evidence>
<keyword evidence="5 11" id="KW-0472">Membrane</keyword>
<dbReference type="FunCoup" id="A0A6L2PVF6">
    <property type="interactions" value="223"/>
</dbReference>
<feature type="region of interest" description="Disordered" evidence="10">
    <location>
        <begin position="1350"/>
        <end position="1405"/>
    </location>
</feature>
<feature type="region of interest" description="Disordered" evidence="10">
    <location>
        <begin position="1614"/>
        <end position="1663"/>
    </location>
</feature>
<dbReference type="Pfam" id="PF01562">
    <property type="entry name" value="Pep_M12B_propep"/>
    <property type="match status" value="1"/>
</dbReference>
<dbReference type="PROSITE" id="PS01186">
    <property type="entry name" value="EGF_2"/>
    <property type="match status" value="1"/>
</dbReference>
<protein>
    <recommendedName>
        <fullName evidence="17">Peptidase M12B domain-containing protein</fullName>
    </recommendedName>
</protein>
<dbReference type="PROSITE" id="PS50214">
    <property type="entry name" value="DISINTEGRIN_2"/>
    <property type="match status" value="1"/>
</dbReference>
<keyword evidence="4" id="KW-0378">Hydrolase</keyword>
<dbReference type="GO" id="GO:0046872">
    <property type="term" value="F:metal ion binding"/>
    <property type="evidence" value="ECO:0007669"/>
    <property type="project" value="UniProtKB-KW"/>
</dbReference>
<comment type="caution">
    <text evidence="8">Lacks conserved residue(s) required for the propagation of feature annotation.</text>
</comment>
<dbReference type="SMART" id="SM00608">
    <property type="entry name" value="ACR"/>
    <property type="match status" value="1"/>
</dbReference>
<feature type="compositionally biased region" description="Polar residues" evidence="10">
    <location>
        <begin position="1681"/>
        <end position="1751"/>
    </location>
</feature>
<dbReference type="InterPro" id="IPR001590">
    <property type="entry name" value="Peptidase_M12B"/>
</dbReference>
<dbReference type="InParanoid" id="A0A6L2PVF6"/>
<feature type="region of interest" description="Disordered" evidence="10">
    <location>
        <begin position="1274"/>
        <end position="1327"/>
    </location>
</feature>
<dbReference type="InterPro" id="IPR002870">
    <property type="entry name" value="Peptidase_M12B_N"/>
</dbReference>
<feature type="disulfide bond" evidence="9">
    <location>
        <begin position="288"/>
        <end position="312"/>
    </location>
</feature>
<keyword evidence="9" id="KW-0862">Zinc</keyword>
<feature type="compositionally biased region" description="Polar residues" evidence="10">
    <location>
        <begin position="1517"/>
        <end position="1528"/>
    </location>
</feature>
<feature type="compositionally biased region" description="Pro residues" evidence="10">
    <location>
        <begin position="1112"/>
        <end position="1124"/>
    </location>
</feature>
<evidence type="ECO:0000256" key="7">
    <source>
        <dbReference type="PROSITE-ProRule" id="PRU00068"/>
    </source>
</evidence>
<feature type="transmembrane region" description="Helical" evidence="11">
    <location>
        <begin position="635"/>
        <end position="657"/>
    </location>
</feature>
<dbReference type="GO" id="GO:0016020">
    <property type="term" value="C:membrane"/>
    <property type="evidence" value="ECO:0007669"/>
    <property type="project" value="UniProtKB-SubCell"/>
</dbReference>
<evidence type="ECO:0000259" key="12">
    <source>
        <dbReference type="PROSITE" id="PS50026"/>
    </source>
</evidence>
<keyword evidence="2 11" id="KW-0812">Transmembrane</keyword>
<name>A0A6L2PVF6_COPFO</name>
<dbReference type="GO" id="GO:0006509">
    <property type="term" value="P:membrane protein ectodomain proteolysis"/>
    <property type="evidence" value="ECO:0007669"/>
    <property type="project" value="TreeGrafter"/>
</dbReference>
<feature type="disulfide bond" evidence="7">
    <location>
        <begin position="399"/>
        <end position="419"/>
    </location>
</feature>
<feature type="compositionally biased region" description="Low complexity" evidence="10">
    <location>
        <begin position="1545"/>
        <end position="1558"/>
    </location>
</feature>
<feature type="active site" evidence="9">
    <location>
        <position position="274"/>
    </location>
</feature>
<keyword evidence="9" id="KW-0479">Metal-binding</keyword>
<dbReference type="InterPro" id="IPR036436">
    <property type="entry name" value="Disintegrin_dom_sf"/>
</dbReference>
<feature type="compositionally biased region" description="Pro residues" evidence="10">
    <location>
        <begin position="1050"/>
        <end position="1061"/>
    </location>
</feature>
<dbReference type="GO" id="GO:0004222">
    <property type="term" value="F:metalloendopeptidase activity"/>
    <property type="evidence" value="ECO:0007669"/>
    <property type="project" value="InterPro"/>
</dbReference>
<feature type="binding site" evidence="9">
    <location>
        <position position="277"/>
    </location>
    <ligand>
        <name>Zn(2+)</name>
        <dbReference type="ChEBI" id="CHEBI:29105"/>
        <note>catalytic</note>
    </ligand>
</feature>
<dbReference type="PANTHER" id="PTHR11905:SF159">
    <property type="entry name" value="ADAM METALLOPROTEASE"/>
    <property type="match status" value="1"/>
</dbReference>
<evidence type="ECO:0000313" key="15">
    <source>
        <dbReference type="EMBL" id="GFG34628.1"/>
    </source>
</evidence>
<evidence type="ECO:0000256" key="10">
    <source>
        <dbReference type="SAM" id="MobiDB-lite"/>
    </source>
</evidence>
<dbReference type="SUPFAM" id="SSF55486">
    <property type="entry name" value="Metalloproteases ('zincins'), catalytic domain"/>
    <property type="match status" value="1"/>
</dbReference>
<feature type="region of interest" description="Disordered" evidence="10">
    <location>
        <begin position="969"/>
        <end position="1009"/>
    </location>
</feature>
<evidence type="ECO:0008006" key="17">
    <source>
        <dbReference type="Google" id="ProtNLM"/>
    </source>
</evidence>
<dbReference type="Gene3D" id="3.40.390.10">
    <property type="entry name" value="Collagenase (Catalytic Domain)"/>
    <property type="match status" value="1"/>
</dbReference>
<dbReference type="InterPro" id="IPR000742">
    <property type="entry name" value="EGF"/>
</dbReference>
<feature type="compositionally biased region" description="Basic and acidic residues" evidence="10">
    <location>
        <begin position="988"/>
        <end position="997"/>
    </location>
</feature>
<evidence type="ECO:0000256" key="11">
    <source>
        <dbReference type="SAM" id="Phobius"/>
    </source>
</evidence>
<feature type="disulfide bond" evidence="9">
    <location>
        <begin position="290"/>
        <end position="295"/>
    </location>
</feature>
<evidence type="ECO:0000256" key="8">
    <source>
        <dbReference type="PROSITE-ProRule" id="PRU00076"/>
    </source>
</evidence>
<dbReference type="InterPro" id="IPR024079">
    <property type="entry name" value="MetalloPept_cat_dom_sf"/>
</dbReference>
<feature type="compositionally biased region" description="Polar residues" evidence="10">
    <location>
        <begin position="672"/>
        <end position="681"/>
    </location>
</feature>
<feature type="compositionally biased region" description="Polar residues" evidence="10">
    <location>
        <begin position="1216"/>
        <end position="1237"/>
    </location>
</feature>
<evidence type="ECO:0000259" key="14">
    <source>
        <dbReference type="PROSITE" id="PS50215"/>
    </source>
</evidence>
<feature type="disulfide bond" evidence="8">
    <location>
        <begin position="600"/>
        <end position="609"/>
    </location>
</feature>
<feature type="compositionally biased region" description="Polar residues" evidence="10">
    <location>
        <begin position="969"/>
        <end position="987"/>
    </location>
</feature>
<evidence type="ECO:0000256" key="3">
    <source>
        <dbReference type="ARBA" id="ARBA00022989"/>
    </source>
</evidence>
<feature type="compositionally biased region" description="Polar residues" evidence="10">
    <location>
        <begin position="1092"/>
        <end position="1102"/>
    </location>
</feature>
<dbReference type="Gene3D" id="4.10.70.10">
    <property type="entry name" value="Disintegrin domain"/>
    <property type="match status" value="1"/>
</dbReference>
<evidence type="ECO:0000256" key="4">
    <source>
        <dbReference type="ARBA" id="ARBA00023049"/>
    </source>
</evidence>
<feature type="non-terminal residue" evidence="15">
    <location>
        <position position="1"/>
    </location>
</feature>
<dbReference type="SMART" id="SM00050">
    <property type="entry name" value="DISIN"/>
    <property type="match status" value="1"/>
</dbReference>
<dbReference type="PROSITE" id="PS50215">
    <property type="entry name" value="ADAM_MEPRO"/>
    <property type="match status" value="1"/>
</dbReference>
<feature type="region of interest" description="Disordered" evidence="10">
    <location>
        <begin position="892"/>
        <end position="955"/>
    </location>
</feature>
<keyword evidence="3 11" id="KW-1133">Transmembrane helix</keyword>
<comment type="caution">
    <text evidence="15">The sequence shown here is derived from an EMBL/GenBank/DDBJ whole genome shotgun (WGS) entry which is preliminary data.</text>
</comment>
<dbReference type="OrthoDB" id="5951731at2759"/>
<accession>A0A6L2PVF6</accession>
<keyword evidence="6 8" id="KW-1015">Disulfide bond</keyword>
<feature type="compositionally biased region" description="Low complexity" evidence="10">
    <location>
        <begin position="1357"/>
        <end position="1382"/>
    </location>
</feature>
<feature type="compositionally biased region" description="Polar residues" evidence="10">
    <location>
        <begin position="1383"/>
        <end position="1405"/>
    </location>
</feature>
<feature type="region of interest" description="Disordered" evidence="10">
    <location>
        <begin position="672"/>
        <end position="762"/>
    </location>
</feature>
<dbReference type="CDD" id="cd04269">
    <property type="entry name" value="ZnMc_adamalysin_II_like"/>
    <property type="match status" value="1"/>
</dbReference>
<feature type="region of interest" description="Disordered" evidence="10">
    <location>
        <begin position="1517"/>
        <end position="1600"/>
    </location>
</feature>
<keyword evidence="16" id="KW-1185">Reference proteome</keyword>
<dbReference type="InterPro" id="IPR006586">
    <property type="entry name" value="ADAM_Cys-rich"/>
</dbReference>
<gene>
    <name evidence="15" type="ORF">Cfor_03054</name>
</gene>
<evidence type="ECO:0000256" key="2">
    <source>
        <dbReference type="ARBA" id="ARBA00022692"/>
    </source>
</evidence>
<dbReference type="Pfam" id="PF00200">
    <property type="entry name" value="Disintegrin"/>
    <property type="match status" value="1"/>
</dbReference>
<feature type="disulfide bond" evidence="9">
    <location>
        <begin position="248"/>
        <end position="328"/>
    </location>
</feature>
<organism evidence="15 16">
    <name type="scientific">Coptotermes formosanus</name>
    <name type="common">Formosan subterranean termite</name>
    <dbReference type="NCBI Taxonomy" id="36987"/>
    <lineage>
        <taxon>Eukaryota</taxon>
        <taxon>Metazoa</taxon>
        <taxon>Ecdysozoa</taxon>
        <taxon>Arthropoda</taxon>
        <taxon>Hexapoda</taxon>
        <taxon>Insecta</taxon>
        <taxon>Pterygota</taxon>
        <taxon>Neoptera</taxon>
        <taxon>Polyneoptera</taxon>
        <taxon>Dictyoptera</taxon>
        <taxon>Blattodea</taxon>
        <taxon>Blattoidea</taxon>
        <taxon>Termitoidae</taxon>
        <taxon>Rhinotermitidae</taxon>
        <taxon>Coptotermes</taxon>
    </lineage>
</organism>
<keyword evidence="4" id="KW-0482">Metalloprotease</keyword>
<feature type="compositionally biased region" description="Polar residues" evidence="10">
    <location>
        <begin position="1296"/>
        <end position="1315"/>
    </location>
</feature>
<dbReference type="Pfam" id="PF01421">
    <property type="entry name" value="Reprolysin"/>
    <property type="match status" value="1"/>
</dbReference>